<evidence type="ECO:0000256" key="4">
    <source>
        <dbReference type="PROSITE-ProRule" id="PRU00175"/>
    </source>
</evidence>
<dbReference type="Pfam" id="PF21362">
    <property type="entry name" value="Sina_RING"/>
    <property type="match status" value="1"/>
</dbReference>
<keyword evidence="2 4" id="KW-0863">Zinc-finger</keyword>
<evidence type="ECO:0000256" key="2">
    <source>
        <dbReference type="ARBA" id="ARBA00022771"/>
    </source>
</evidence>
<dbReference type="EMBL" id="BGZK01001876">
    <property type="protein sequence ID" value="GBP87690.1"/>
    <property type="molecule type" value="Genomic_DNA"/>
</dbReference>
<keyword evidence="1" id="KW-0479">Metal-binding</keyword>
<protein>
    <submittedName>
        <fullName evidence="6">E3 ubiquitin-protein ligase SINAT5</fullName>
    </submittedName>
</protein>
<dbReference type="PANTHER" id="PTHR45877:SF2">
    <property type="entry name" value="E3 UBIQUITIN-PROTEIN LIGASE SINA-RELATED"/>
    <property type="match status" value="1"/>
</dbReference>
<dbReference type="GO" id="GO:0008270">
    <property type="term" value="F:zinc ion binding"/>
    <property type="evidence" value="ECO:0007669"/>
    <property type="project" value="UniProtKB-KW"/>
</dbReference>
<dbReference type="PANTHER" id="PTHR45877">
    <property type="entry name" value="E3 UBIQUITIN-PROTEIN LIGASE SIAH2"/>
    <property type="match status" value="1"/>
</dbReference>
<evidence type="ECO:0000259" key="5">
    <source>
        <dbReference type="PROSITE" id="PS50089"/>
    </source>
</evidence>
<dbReference type="InterPro" id="IPR004162">
    <property type="entry name" value="SINA-like_animal"/>
</dbReference>
<name>A0A4C1ZIM3_EUMVA</name>
<dbReference type="PROSITE" id="PS50089">
    <property type="entry name" value="ZF_RING_2"/>
    <property type="match status" value="1"/>
</dbReference>
<dbReference type="GO" id="GO:0043161">
    <property type="term" value="P:proteasome-mediated ubiquitin-dependent protein catabolic process"/>
    <property type="evidence" value="ECO:0007669"/>
    <property type="project" value="TreeGrafter"/>
</dbReference>
<comment type="caution">
    <text evidence="6">The sequence shown here is derived from an EMBL/GenBank/DDBJ whole genome shotgun (WGS) entry which is preliminary data.</text>
</comment>
<feature type="domain" description="RING-type" evidence="5">
    <location>
        <begin position="118"/>
        <end position="155"/>
    </location>
</feature>
<dbReference type="GO" id="GO:0031624">
    <property type="term" value="F:ubiquitin conjugating enzyme binding"/>
    <property type="evidence" value="ECO:0007669"/>
    <property type="project" value="TreeGrafter"/>
</dbReference>
<organism evidence="6 7">
    <name type="scientific">Eumeta variegata</name>
    <name type="common">Bagworm moth</name>
    <name type="synonym">Eumeta japonica</name>
    <dbReference type="NCBI Taxonomy" id="151549"/>
    <lineage>
        <taxon>Eukaryota</taxon>
        <taxon>Metazoa</taxon>
        <taxon>Ecdysozoa</taxon>
        <taxon>Arthropoda</taxon>
        <taxon>Hexapoda</taxon>
        <taxon>Insecta</taxon>
        <taxon>Pterygota</taxon>
        <taxon>Neoptera</taxon>
        <taxon>Endopterygota</taxon>
        <taxon>Lepidoptera</taxon>
        <taxon>Glossata</taxon>
        <taxon>Ditrysia</taxon>
        <taxon>Tineoidea</taxon>
        <taxon>Psychidae</taxon>
        <taxon>Oiketicinae</taxon>
        <taxon>Eumeta</taxon>
    </lineage>
</organism>
<dbReference type="Gene3D" id="3.30.40.10">
    <property type="entry name" value="Zinc/RING finger domain, C3HC4 (zinc finger)"/>
    <property type="match status" value="2"/>
</dbReference>
<evidence type="ECO:0000313" key="7">
    <source>
        <dbReference type="Proteomes" id="UP000299102"/>
    </source>
</evidence>
<proteinExistence type="predicted"/>
<dbReference type="SUPFAM" id="SSF49599">
    <property type="entry name" value="TRAF domain-like"/>
    <property type="match status" value="1"/>
</dbReference>
<evidence type="ECO:0000256" key="3">
    <source>
        <dbReference type="ARBA" id="ARBA00022833"/>
    </source>
</evidence>
<dbReference type="InterPro" id="IPR013083">
    <property type="entry name" value="Znf_RING/FYVE/PHD"/>
</dbReference>
<accession>A0A4C1ZIM3</accession>
<evidence type="ECO:0000256" key="1">
    <source>
        <dbReference type="ARBA" id="ARBA00022723"/>
    </source>
</evidence>
<dbReference type="AlphaFoldDB" id="A0A4C1ZIM3"/>
<keyword evidence="7" id="KW-1185">Reference proteome</keyword>
<dbReference type="InterPro" id="IPR049548">
    <property type="entry name" value="Sina-like_RING"/>
</dbReference>
<sequence>MKLVTKASQLSKIERGKKKEGCIYFVDGLARVILCITSFKGNSEWQNFVRCTLHSREPTLTTKHEQKEFKGTDARLTCRPLPACAAPRDGVNSVNSAGQMVQQLIPATTGIISEIPECPVCFEPLTAPIYQCKTGHSLCNSCTRALLPPVCPLCRQDMTQTRSLLLEELVSKAQVTCPNKSAGCIYTMSNKDVEEHLKECIFRKLNCPWGVTFGKCSWTEQVESSSDPDPLFTSYHPGL</sequence>
<gene>
    <name evidence="6" type="primary">SINAT5</name>
    <name evidence="6" type="ORF">EVAR_60422_1</name>
</gene>
<dbReference type="GO" id="GO:0061630">
    <property type="term" value="F:ubiquitin protein ligase activity"/>
    <property type="evidence" value="ECO:0007669"/>
    <property type="project" value="TreeGrafter"/>
</dbReference>
<dbReference type="GO" id="GO:0005737">
    <property type="term" value="C:cytoplasm"/>
    <property type="evidence" value="ECO:0007669"/>
    <property type="project" value="TreeGrafter"/>
</dbReference>
<dbReference type="SUPFAM" id="SSF57850">
    <property type="entry name" value="RING/U-box"/>
    <property type="match status" value="1"/>
</dbReference>
<dbReference type="OrthoDB" id="4788989at2759"/>
<dbReference type="Proteomes" id="UP000299102">
    <property type="component" value="Unassembled WGS sequence"/>
</dbReference>
<dbReference type="InterPro" id="IPR001841">
    <property type="entry name" value="Znf_RING"/>
</dbReference>
<reference evidence="6 7" key="1">
    <citation type="journal article" date="2019" name="Commun. Biol.">
        <title>The bagworm genome reveals a unique fibroin gene that provides high tensile strength.</title>
        <authorList>
            <person name="Kono N."/>
            <person name="Nakamura H."/>
            <person name="Ohtoshi R."/>
            <person name="Tomita M."/>
            <person name="Numata K."/>
            <person name="Arakawa K."/>
        </authorList>
    </citation>
    <scope>NUCLEOTIDE SEQUENCE [LARGE SCALE GENOMIC DNA]</scope>
</reference>
<evidence type="ECO:0000313" key="6">
    <source>
        <dbReference type="EMBL" id="GBP87690.1"/>
    </source>
</evidence>
<dbReference type="STRING" id="151549.A0A4C1ZIM3"/>
<keyword evidence="3" id="KW-0862">Zinc</keyword>